<keyword evidence="2" id="KW-1185">Reference proteome</keyword>
<sequence>MEPTNASDFVGVIAEDFREFFVPLVVYEHWGCFRKGRLPLAGFLFVRNHFPVFTNLGRDHQT</sequence>
<dbReference type="Proteomes" id="UP000320672">
    <property type="component" value="Chromosome"/>
</dbReference>
<gene>
    <name evidence="1" type="ORF">FF011L_09190</name>
</gene>
<protein>
    <submittedName>
        <fullName evidence="1">Uncharacterized protein</fullName>
    </submittedName>
</protein>
<reference evidence="1 2" key="1">
    <citation type="submission" date="2019-02" db="EMBL/GenBank/DDBJ databases">
        <title>Deep-cultivation of Planctomycetes and their phenomic and genomic characterization uncovers novel biology.</title>
        <authorList>
            <person name="Wiegand S."/>
            <person name="Jogler M."/>
            <person name="Boedeker C."/>
            <person name="Pinto D."/>
            <person name="Vollmers J."/>
            <person name="Rivas-Marin E."/>
            <person name="Kohn T."/>
            <person name="Peeters S.H."/>
            <person name="Heuer A."/>
            <person name="Rast P."/>
            <person name="Oberbeckmann S."/>
            <person name="Bunk B."/>
            <person name="Jeske O."/>
            <person name="Meyerdierks A."/>
            <person name="Storesund J.E."/>
            <person name="Kallscheuer N."/>
            <person name="Luecker S."/>
            <person name="Lage O.M."/>
            <person name="Pohl T."/>
            <person name="Merkel B.J."/>
            <person name="Hornburger P."/>
            <person name="Mueller R.-W."/>
            <person name="Bruemmer F."/>
            <person name="Labrenz M."/>
            <person name="Spormann A.M."/>
            <person name="Op den Camp H."/>
            <person name="Overmann J."/>
            <person name="Amann R."/>
            <person name="Jetten M.S.M."/>
            <person name="Mascher T."/>
            <person name="Medema M.H."/>
            <person name="Devos D.P."/>
            <person name="Kaster A.-K."/>
            <person name="Ovreas L."/>
            <person name="Rohde M."/>
            <person name="Galperin M.Y."/>
            <person name="Jogler C."/>
        </authorList>
    </citation>
    <scope>NUCLEOTIDE SEQUENCE [LARGE SCALE GENOMIC DNA]</scope>
    <source>
        <strain evidence="1 2">FF011L</strain>
    </source>
</reference>
<proteinExistence type="predicted"/>
<evidence type="ECO:0000313" key="2">
    <source>
        <dbReference type="Proteomes" id="UP000320672"/>
    </source>
</evidence>
<organism evidence="1 2">
    <name type="scientific">Roseimaritima multifibrata</name>
    <dbReference type="NCBI Taxonomy" id="1930274"/>
    <lineage>
        <taxon>Bacteria</taxon>
        <taxon>Pseudomonadati</taxon>
        <taxon>Planctomycetota</taxon>
        <taxon>Planctomycetia</taxon>
        <taxon>Pirellulales</taxon>
        <taxon>Pirellulaceae</taxon>
        <taxon>Roseimaritima</taxon>
    </lineage>
</organism>
<dbReference type="AlphaFoldDB" id="A0A517MBC6"/>
<dbReference type="KEGG" id="rml:FF011L_09190"/>
<dbReference type="EMBL" id="CP036262">
    <property type="protein sequence ID" value="QDS92182.1"/>
    <property type="molecule type" value="Genomic_DNA"/>
</dbReference>
<accession>A0A517MBC6</accession>
<name>A0A517MBC6_9BACT</name>
<evidence type="ECO:0000313" key="1">
    <source>
        <dbReference type="EMBL" id="QDS92182.1"/>
    </source>
</evidence>